<evidence type="ECO:0000256" key="4">
    <source>
        <dbReference type="ARBA" id="ARBA00007637"/>
    </source>
</evidence>
<dbReference type="InterPro" id="IPR005886">
    <property type="entry name" value="UDP_G4E"/>
</dbReference>
<dbReference type="GO" id="GO:0003978">
    <property type="term" value="F:UDP-glucose 4-epimerase activity"/>
    <property type="evidence" value="ECO:0007669"/>
    <property type="project" value="UniProtKB-UniRule"/>
</dbReference>
<name>A0A2D0W0L9_ESCFE</name>
<evidence type="ECO:0000313" key="12">
    <source>
        <dbReference type="EMBL" id="AOZ21352.1"/>
    </source>
</evidence>
<evidence type="ECO:0000256" key="8">
    <source>
        <dbReference type="ARBA" id="ARBA00023144"/>
    </source>
</evidence>
<evidence type="ECO:0000256" key="3">
    <source>
        <dbReference type="ARBA" id="ARBA00004947"/>
    </source>
</evidence>
<dbReference type="InterPro" id="IPR001509">
    <property type="entry name" value="Epimerase_deHydtase"/>
</dbReference>
<evidence type="ECO:0000256" key="10">
    <source>
        <dbReference type="RuleBase" id="RU366046"/>
    </source>
</evidence>
<dbReference type="EMBL" id="KT943465">
    <property type="protein sequence ID" value="AOZ21352.1"/>
    <property type="molecule type" value="Genomic_DNA"/>
</dbReference>
<dbReference type="PANTHER" id="PTHR43725:SF47">
    <property type="entry name" value="UDP-GLUCOSE 4-EPIMERASE"/>
    <property type="match status" value="1"/>
</dbReference>
<keyword evidence="8" id="KW-0299">Galactose metabolism</keyword>
<comment type="similarity">
    <text evidence="4 10">Belongs to the NAD(P)-dependent epimerase/dehydratase family.</text>
</comment>
<keyword evidence="9 10" id="KW-0413">Isomerase</keyword>
<comment type="subunit">
    <text evidence="10">Homodimer.</text>
</comment>
<dbReference type="SUPFAM" id="SSF51735">
    <property type="entry name" value="NAD(P)-binding Rossmann-fold domains"/>
    <property type="match status" value="1"/>
</dbReference>
<reference evidence="12" key="2">
    <citation type="submission" date="2015-10" db="EMBL/GenBank/DDBJ databases">
        <authorList>
            <person name="Gilbert D.G."/>
        </authorList>
    </citation>
    <scope>NUCLEOTIDE SEQUENCE</scope>
    <source>
        <strain evidence="12">Iso10</strain>
    </source>
</reference>
<keyword evidence="10" id="KW-0119">Carbohydrate metabolism</keyword>
<dbReference type="CDD" id="cd05247">
    <property type="entry name" value="UDP_G4E_1_SDR_e"/>
    <property type="match status" value="1"/>
</dbReference>
<dbReference type="Gene3D" id="3.90.25.10">
    <property type="entry name" value="UDP-galactose 4-epimerase, domain 1"/>
    <property type="match status" value="1"/>
</dbReference>
<accession>A0A2D0W0L9</accession>
<dbReference type="EC" id="5.1.3.2" evidence="5 10"/>
<evidence type="ECO:0000259" key="11">
    <source>
        <dbReference type="Pfam" id="PF01370"/>
    </source>
</evidence>
<protein>
    <recommendedName>
        <fullName evidence="6 10">UDP-glucose 4-epimerase</fullName>
        <ecNumber evidence="5 10">5.1.3.2</ecNumber>
    </recommendedName>
</protein>
<dbReference type="PANTHER" id="PTHR43725">
    <property type="entry name" value="UDP-GLUCOSE 4-EPIMERASE"/>
    <property type="match status" value="1"/>
</dbReference>
<dbReference type="InterPro" id="IPR036291">
    <property type="entry name" value="NAD(P)-bd_dom_sf"/>
</dbReference>
<dbReference type="RefSeq" id="WP_223684541.1">
    <property type="nucleotide sequence ID" value="NZ_CP095786.1"/>
</dbReference>
<evidence type="ECO:0000256" key="7">
    <source>
        <dbReference type="ARBA" id="ARBA00023027"/>
    </source>
</evidence>
<sequence>MTILVTGGAGYIGSHTVIELQKNGFDVVIVDNFCNSSPSVLKRIELITGKEIKFYDIDLLDFNSLQKVFVTNNINSVIHFASLKSVSESLIKPTEYYHNNLSGCLNVLKIMKEHNVNNFIFSSSATVYGSNNNNPVSESSSVGTATNPYGKSKIFLEQILSDCCKSNPNLNVTCLRYFNPVGAHSSGLIGESPNGVPANLVPYLTQVALGKLPVLHIYGNDYDTKDGTGVRDFIHVTDLANGHIAALKKINGHNGFKVYNLGTGRGYSVLEVVRCFETITGKSIPIEFSPRREGDIAESWANVAAANYELEWFAKKTLTDMLRDAWKWQTLNPNGL</sequence>
<dbReference type="UniPathway" id="UPA00214"/>
<evidence type="ECO:0000256" key="9">
    <source>
        <dbReference type="ARBA" id="ARBA00023235"/>
    </source>
</evidence>
<evidence type="ECO:0000256" key="1">
    <source>
        <dbReference type="ARBA" id="ARBA00000083"/>
    </source>
</evidence>
<evidence type="ECO:0000256" key="6">
    <source>
        <dbReference type="ARBA" id="ARBA00018569"/>
    </source>
</evidence>
<comment type="cofactor">
    <cofactor evidence="2 10">
        <name>NAD(+)</name>
        <dbReference type="ChEBI" id="CHEBI:57540"/>
    </cofactor>
</comment>
<dbReference type="PRINTS" id="PR01713">
    <property type="entry name" value="NUCEPIMERASE"/>
</dbReference>
<feature type="domain" description="NAD-dependent epimerase/dehydratase" evidence="11">
    <location>
        <begin position="3"/>
        <end position="262"/>
    </location>
</feature>
<dbReference type="Gene3D" id="3.40.50.720">
    <property type="entry name" value="NAD(P)-binding Rossmann-like Domain"/>
    <property type="match status" value="1"/>
</dbReference>
<reference evidence="12" key="1">
    <citation type="journal article" date="2012" name="APMIS">
        <title>Evidence of interspecies O antigen gene cluster transfer between Shigella boydii 15 and Escherichia fergusonii.</title>
        <authorList>
            <person name="Azmuda N."/>
            <person name="Rahman M.Z."/>
            <person name="Sultana M."/>
            <person name="Jenssen E.L."/>
            <person name="Khan S.I."/>
            <person name="Birkeland N.K."/>
        </authorList>
    </citation>
    <scope>NUCLEOTIDE SEQUENCE</scope>
    <source>
        <strain evidence="12">Iso10</strain>
    </source>
</reference>
<dbReference type="AlphaFoldDB" id="A0A2D0W0L9"/>
<dbReference type="GO" id="GO:0006012">
    <property type="term" value="P:galactose metabolic process"/>
    <property type="evidence" value="ECO:0007669"/>
    <property type="project" value="UniProtKB-UniPathway"/>
</dbReference>
<dbReference type="NCBIfam" id="TIGR01179">
    <property type="entry name" value="galE"/>
    <property type="match status" value="1"/>
</dbReference>
<gene>
    <name evidence="12" type="primary">gne</name>
</gene>
<organism evidence="12">
    <name type="scientific">Escherichia fergusonii</name>
    <dbReference type="NCBI Taxonomy" id="564"/>
    <lineage>
        <taxon>Bacteria</taxon>
        <taxon>Pseudomonadati</taxon>
        <taxon>Pseudomonadota</taxon>
        <taxon>Gammaproteobacteria</taxon>
        <taxon>Enterobacterales</taxon>
        <taxon>Enterobacteriaceae</taxon>
        <taxon>Escherichia</taxon>
    </lineage>
</organism>
<comment type="catalytic activity">
    <reaction evidence="1 10">
        <text>UDP-alpha-D-glucose = UDP-alpha-D-galactose</text>
        <dbReference type="Rhea" id="RHEA:22168"/>
        <dbReference type="ChEBI" id="CHEBI:58885"/>
        <dbReference type="ChEBI" id="CHEBI:66914"/>
        <dbReference type="EC" id="5.1.3.2"/>
    </reaction>
</comment>
<evidence type="ECO:0000256" key="5">
    <source>
        <dbReference type="ARBA" id="ARBA00013189"/>
    </source>
</evidence>
<proteinExistence type="inferred from homology"/>
<comment type="pathway">
    <text evidence="3 10">Carbohydrate metabolism; galactose metabolism.</text>
</comment>
<dbReference type="NCBIfam" id="NF007956">
    <property type="entry name" value="PRK10675.1"/>
    <property type="match status" value="1"/>
</dbReference>
<keyword evidence="7 10" id="KW-0520">NAD</keyword>
<dbReference type="Pfam" id="PF01370">
    <property type="entry name" value="Epimerase"/>
    <property type="match status" value="1"/>
</dbReference>
<evidence type="ECO:0000256" key="2">
    <source>
        <dbReference type="ARBA" id="ARBA00001911"/>
    </source>
</evidence>
<dbReference type="GO" id="GO:0005829">
    <property type="term" value="C:cytosol"/>
    <property type="evidence" value="ECO:0007669"/>
    <property type="project" value="TreeGrafter"/>
</dbReference>